<keyword evidence="2" id="KW-0812">Transmembrane</keyword>
<dbReference type="AlphaFoldDB" id="A0A9P9A943"/>
<feature type="region of interest" description="Disordered" evidence="1">
    <location>
        <begin position="539"/>
        <end position="579"/>
    </location>
</feature>
<comment type="caution">
    <text evidence="4">The sequence shown here is derived from an EMBL/GenBank/DDBJ whole genome shotgun (WGS) entry which is preliminary data.</text>
</comment>
<evidence type="ECO:0000256" key="3">
    <source>
        <dbReference type="SAM" id="SignalP"/>
    </source>
</evidence>
<feature type="region of interest" description="Disordered" evidence="1">
    <location>
        <begin position="283"/>
        <end position="527"/>
    </location>
</feature>
<sequence length="579" mass="60984">MATMRRPAWLTTFSLLAGLLAPAAESGDYRRRDGIHRVEKTHITVVEQLARRDVTACPVNHNLCAATLSGGCCPTAYDCATDSCYATTSAQQTCQGNVGYFQCAMEYEGGCCPVGTICRRGGRCVPPEDYTVPLQCPTNYFQCPSSLNFGCCRNGMACAASACYSTQPSTYVITRTLTTTNSDDEVRTTIERETTVSTPSPPTAAPIIGFGDGEDQFAINKYYPQAVEKVDPIITPSDNGGGLTTVQIVGIVVGVVGLLIIVVIVAWVVIRHLNKIVAVVESKQGTSKDSSGTKERPPMGQYRSGRPTPSEVDDMSIDPLMMSPRPANRRLHSDSDSAGIGMPSPAFGTPSPGLPNGYQAVPTAGHPRVSHDSSSQGGAGYFDAAPDHSHRASGQSSAWASNRQSIDSQGTQVGASSPQGAHGHGRHWSDASAGTMPDPQNPGWNQAYELDSTIRPPELHGESVISPIDPTSPTLYDPRRASDGSVVSAVTVAGGTARPQTNLARRRSGDGRGGRSESVGPTGAAQATLSVVAEDTELIGHYGPRDRAAGQTAAGQEHWGGQHYQGRPQQGGPGLYEAP</sequence>
<dbReference type="OrthoDB" id="5292518at2759"/>
<evidence type="ECO:0000313" key="5">
    <source>
        <dbReference type="Proteomes" id="UP000770015"/>
    </source>
</evidence>
<keyword evidence="5" id="KW-1185">Reference proteome</keyword>
<feature type="compositionally biased region" description="Polar residues" evidence="1">
    <location>
        <begin position="392"/>
        <end position="419"/>
    </location>
</feature>
<keyword evidence="2" id="KW-1133">Transmembrane helix</keyword>
<evidence type="ECO:0000256" key="2">
    <source>
        <dbReference type="SAM" id="Phobius"/>
    </source>
</evidence>
<feature type="signal peptide" evidence="3">
    <location>
        <begin position="1"/>
        <end position="26"/>
    </location>
</feature>
<dbReference type="EMBL" id="JAGSXJ010000020">
    <property type="protein sequence ID" value="KAH6679922.1"/>
    <property type="molecule type" value="Genomic_DNA"/>
</dbReference>
<feature type="chain" id="PRO_5040326555" evidence="3">
    <location>
        <begin position="27"/>
        <end position="579"/>
    </location>
</feature>
<dbReference type="Proteomes" id="UP000770015">
    <property type="component" value="Unassembled WGS sequence"/>
</dbReference>
<keyword evidence="2" id="KW-0472">Membrane</keyword>
<protein>
    <submittedName>
        <fullName evidence="4">Uncharacterized protein</fullName>
    </submittedName>
</protein>
<gene>
    <name evidence="4" type="ORF">F5X68DRAFT_263635</name>
</gene>
<name>A0A9P9A943_9PEZI</name>
<accession>A0A9P9A943</accession>
<feature type="compositionally biased region" description="Gly residues" evidence="1">
    <location>
        <begin position="569"/>
        <end position="579"/>
    </location>
</feature>
<keyword evidence="3" id="KW-0732">Signal</keyword>
<evidence type="ECO:0000313" key="4">
    <source>
        <dbReference type="EMBL" id="KAH6679922.1"/>
    </source>
</evidence>
<organism evidence="4 5">
    <name type="scientific">Plectosphaerella plurivora</name>
    <dbReference type="NCBI Taxonomy" id="936078"/>
    <lineage>
        <taxon>Eukaryota</taxon>
        <taxon>Fungi</taxon>
        <taxon>Dikarya</taxon>
        <taxon>Ascomycota</taxon>
        <taxon>Pezizomycotina</taxon>
        <taxon>Sordariomycetes</taxon>
        <taxon>Hypocreomycetidae</taxon>
        <taxon>Glomerellales</taxon>
        <taxon>Plectosphaerellaceae</taxon>
        <taxon>Plectosphaerella</taxon>
    </lineage>
</organism>
<reference evidence="4" key="1">
    <citation type="journal article" date="2021" name="Nat. Commun.">
        <title>Genetic determinants of endophytism in the Arabidopsis root mycobiome.</title>
        <authorList>
            <person name="Mesny F."/>
            <person name="Miyauchi S."/>
            <person name="Thiergart T."/>
            <person name="Pickel B."/>
            <person name="Atanasova L."/>
            <person name="Karlsson M."/>
            <person name="Huettel B."/>
            <person name="Barry K.W."/>
            <person name="Haridas S."/>
            <person name="Chen C."/>
            <person name="Bauer D."/>
            <person name="Andreopoulos W."/>
            <person name="Pangilinan J."/>
            <person name="LaButti K."/>
            <person name="Riley R."/>
            <person name="Lipzen A."/>
            <person name="Clum A."/>
            <person name="Drula E."/>
            <person name="Henrissat B."/>
            <person name="Kohler A."/>
            <person name="Grigoriev I.V."/>
            <person name="Martin F.M."/>
            <person name="Hacquard S."/>
        </authorList>
    </citation>
    <scope>NUCLEOTIDE SEQUENCE</scope>
    <source>
        <strain evidence="4">MPI-SDFR-AT-0117</strain>
    </source>
</reference>
<proteinExistence type="predicted"/>
<feature type="compositionally biased region" description="Low complexity" evidence="1">
    <location>
        <begin position="483"/>
        <end position="497"/>
    </location>
</feature>
<feature type="transmembrane region" description="Helical" evidence="2">
    <location>
        <begin position="248"/>
        <end position="270"/>
    </location>
</feature>
<evidence type="ECO:0000256" key="1">
    <source>
        <dbReference type="SAM" id="MobiDB-lite"/>
    </source>
</evidence>